<name>A0A2P4S910_BAMTH</name>
<proteinExistence type="predicted"/>
<gene>
    <name evidence="1" type="ORF">CIB84_015639</name>
</gene>
<accession>A0A2P4S910</accession>
<evidence type="ECO:0000313" key="2">
    <source>
        <dbReference type="Proteomes" id="UP000237246"/>
    </source>
</evidence>
<reference evidence="1 2" key="1">
    <citation type="submission" date="2018-01" db="EMBL/GenBank/DDBJ databases">
        <title>Comparison of the Chinese Bamboo Partridge and Red Junglefowl genome sequences highlights the importance of demography in genome evolution.</title>
        <authorList>
            <person name="Tiley G.P."/>
            <person name="Kimball R.T."/>
            <person name="Braun E.L."/>
            <person name="Burleigh J.G."/>
        </authorList>
    </citation>
    <scope>NUCLEOTIDE SEQUENCE [LARGE SCALE GENOMIC DNA]</scope>
    <source>
        <strain evidence="1">RTK389</strain>
        <tissue evidence="1">Blood</tissue>
    </source>
</reference>
<organism evidence="1 2">
    <name type="scientific">Bambusicola thoracicus</name>
    <name type="common">Chinese bamboo-partridge</name>
    <name type="synonym">Perdix thoracica</name>
    <dbReference type="NCBI Taxonomy" id="9083"/>
    <lineage>
        <taxon>Eukaryota</taxon>
        <taxon>Metazoa</taxon>
        <taxon>Chordata</taxon>
        <taxon>Craniata</taxon>
        <taxon>Vertebrata</taxon>
        <taxon>Euteleostomi</taxon>
        <taxon>Archelosauria</taxon>
        <taxon>Archosauria</taxon>
        <taxon>Dinosauria</taxon>
        <taxon>Saurischia</taxon>
        <taxon>Theropoda</taxon>
        <taxon>Coelurosauria</taxon>
        <taxon>Aves</taxon>
        <taxon>Neognathae</taxon>
        <taxon>Galloanserae</taxon>
        <taxon>Galliformes</taxon>
        <taxon>Phasianidae</taxon>
        <taxon>Perdicinae</taxon>
        <taxon>Bambusicola</taxon>
    </lineage>
</organism>
<dbReference type="Proteomes" id="UP000237246">
    <property type="component" value="Unassembled WGS sequence"/>
</dbReference>
<sequence length="14" mass="1717">MHKHEHIPITVDLF</sequence>
<dbReference type="EMBL" id="PPHD01080622">
    <property type="protein sequence ID" value="POI20614.1"/>
    <property type="molecule type" value="Genomic_DNA"/>
</dbReference>
<evidence type="ECO:0000313" key="1">
    <source>
        <dbReference type="EMBL" id="POI20614.1"/>
    </source>
</evidence>
<keyword evidence="2" id="KW-1185">Reference proteome</keyword>
<protein>
    <submittedName>
        <fullName evidence="1">Uncharacterized protein</fullName>
    </submittedName>
</protein>
<comment type="caution">
    <text evidence="1">The sequence shown here is derived from an EMBL/GenBank/DDBJ whole genome shotgun (WGS) entry which is preliminary data.</text>
</comment>